<evidence type="ECO:0000313" key="2">
    <source>
        <dbReference type="EMBL" id="SAL32755.1"/>
    </source>
</evidence>
<dbReference type="AlphaFoldDB" id="A0A158GKX3"/>
<organism evidence="2 3">
    <name type="scientific">Caballeronia udeis</name>
    <dbReference type="NCBI Taxonomy" id="1232866"/>
    <lineage>
        <taxon>Bacteria</taxon>
        <taxon>Pseudomonadati</taxon>
        <taxon>Pseudomonadota</taxon>
        <taxon>Betaproteobacteria</taxon>
        <taxon>Burkholderiales</taxon>
        <taxon>Burkholderiaceae</taxon>
        <taxon>Caballeronia</taxon>
    </lineage>
</organism>
<dbReference type="CDD" id="cd02440">
    <property type="entry name" value="AdoMet_MTases"/>
    <property type="match status" value="1"/>
</dbReference>
<evidence type="ECO:0000256" key="1">
    <source>
        <dbReference type="SAM" id="MobiDB-lite"/>
    </source>
</evidence>
<evidence type="ECO:0000313" key="3">
    <source>
        <dbReference type="Proteomes" id="UP000054683"/>
    </source>
</evidence>
<feature type="compositionally biased region" description="Polar residues" evidence="1">
    <location>
        <begin position="270"/>
        <end position="283"/>
    </location>
</feature>
<proteinExistence type="predicted"/>
<name>A0A158GKX3_9BURK</name>
<reference evidence="2 3" key="1">
    <citation type="submission" date="2016-01" db="EMBL/GenBank/DDBJ databases">
        <authorList>
            <person name="Oliw E.H."/>
        </authorList>
    </citation>
    <scope>NUCLEOTIDE SEQUENCE [LARGE SCALE GENOMIC DNA]</scope>
    <source>
        <strain evidence="2">LMG 27134</strain>
    </source>
</reference>
<feature type="compositionally biased region" description="Polar residues" evidence="1">
    <location>
        <begin position="292"/>
        <end position="308"/>
    </location>
</feature>
<dbReference type="Gene3D" id="3.40.50.150">
    <property type="entry name" value="Vaccinia Virus protein VP39"/>
    <property type="match status" value="1"/>
</dbReference>
<dbReference type="InterPro" id="IPR029063">
    <property type="entry name" value="SAM-dependent_MTases_sf"/>
</dbReference>
<dbReference type="SUPFAM" id="SSF53335">
    <property type="entry name" value="S-adenosyl-L-methionine-dependent methyltransferases"/>
    <property type="match status" value="1"/>
</dbReference>
<sequence length="308" mass="34122">MGTMNIGSVKQRLRRRIKWPLIRAVASLPDPVQTMLFIPHIRKFARHVPVLKVVYTGCYRTHPIDTALGTDTGGIEPPESIFGDDNDAGNLPYMGSQPSTIRFALQQLGDLHDHTFIDIGCGKGRPMIVATEFSFLEVTGFDLAPRLVDIANHNAQIVGRRYPERVPMRAFATDALAVDFPSGKLVVYLFNPFGNQTMTRLLAKLVTAHERGTIEAFAVIYLNPVCAEVFDSSPLLERRYCGTVPYADDEIGYDEGTCQQVSIWSSTPRTRQDSALCQNSESPATKPPYQTADFSQTTLDTSAQSPRP</sequence>
<dbReference type="EMBL" id="FCOK02000016">
    <property type="protein sequence ID" value="SAL32755.1"/>
    <property type="molecule type" value="Genomic_DNA"/>
</dbReference>
<feature type="region of interest" description="Disordered" evidence="1">
    <location>
        <begin position="270"/>
        <end position="308"/>
    </location>
</feature>
<accession>A0A158GKX3</accession>
<evidence type="ECO:0008006" key="4">
    <source>
        <dbReference type="Google" id="ProtNLM"/>
    </source>
</evidence>
<dbReference type="Proteomes" id="UP000054683">
    <property type="component" value="Unassembled WGS sequence"/>
</dbReference>
<gene>
    <name evidence="2" type="ORF">AWB69_02868</name>
</gene>
<protein>
    <recommendedName>
        <fullName evidence="4">Methyltransferase domain-containing protein</fullName>
    </recommendedName>
</protein>